<evidence type="ECO:0000259" key="2">
    <source>
        <dbReference type="Pfam" id="PF13660"/>
    </source>
</evidence>
<comment type="caution">
    <text evidence="3">The sequence shown here is derived from an EMBL/GenBank/DDBJ whole genome shotgun (WGS) entry which is preliminary data.</text>
</comment>
<dbReference type="PANTHER" id="PTHR12227">
    <property type="entry name" value="GLYCERATE KINASE"/>
    <property type="match status" value="1"/>
</dbReference>
<dbReference type="GO" id="GO:0005737">
    <property type="term" value="C:cytoplasm"/>
    <property type="evidence" value="ECO:0007669"/>
    <property type="project" value="TreeGrafter"/>
</dbReference>
<dbReference type="Gene3D" id="3.40.1480.10">
    <property type="entry name" value="MOFRL domain"/>
    <property type="match status" value="1"/>
</dbReference>
<organism evidence="3 4">
    <name type="scientific">Candidatus Wolfebacteria bacterium CG03_land_8_20_14_0_80_40_12</name>
    <dbReference type="NCBI Taxonomy" id="1975069"/>
    <lineage>
        <taxon>Bacteria</taxon>
        <taxon>Candidatus Wolfeibacteriota</taxon>
    </lineage>
</organism>
<dbReference type="InterPro" id="IPR038614">
    <property type="entry name" value="GK_N_sf"/>
</dbReference>
<gene>
    <name evidence="3" type="ORF">COS61_02065</name>
</gene>
<feature type="domain" description="MOFRL" evidence="1">
    <location>
        <begin position="340"/>
        <end position="450"/>
    </location>
</feature>
<dbReference type="GO" id="GO:0008887">
    <property type="term" value="F:glycerate kinase activity"/>
    <property type="evidence" value="ECO:0007669"/>
    <property type="project" value="InterPro"/>
</dbReference>
<dbReference type="Gene3D" id="3.40.50.10180">
    <property type="entry name" value="Glycerate kinase, MOFRL-like N-terminal domain"/>
    <property type="match status" value="1"/>
</dbReference>
<dbReference type="InterPro" id="IPR007835">
    <property type="entry name" value="MOFRL"/>
</dbReference>
<evidence type="ECO:0000313" key="3">
    <source>
        <dbReference type="EMBL" id="PIU98309.1"/>
    </source>
</evidence>
<dbReference type="InterPro" id="IPR037035">
    <property type="entry name" value="GK-like_C_sf"/>
</dbReference>
<dbReference type="InterPro" id="IPR039760">
    <property type="entry name" value="MOFRL_protein"/>
</dbReference>
<dbReference type="PANTHER" id="PTHR12227:SF0">
    <property type="entry name" value="GLYCERATE KINASE"/>
    <property type="match status" value="1"/>
</dbReference>
<dbReference type="EMBL" id="PEVJ01000050">
    <property type="protein sequence ID" value="PIU98309.1"/>
    <property type="molecule type" value="Genomic_DNA"/>
</dbReference>
<name>A0A2M7B5L5_9BACT</name>
<evidence type="ECO:0000313" key="4">
    <source>
        <dbReference type="Proteomes" id="UP000228949"/>
    </source>
</evidence>
<evidence type="ECO:0008006" key="5">
    <source>
        <dbReference type="Google" id="ProtNLM"/>
    </source>
</evidence>
<dbReference type="InterPro" id="IPR025286">
    <property type="entry name" value="MOFRL_assoc_dom"/>
</dbReference>
<dbReference type="SUPFAM" id="SSF82544">
    <property type="entry name" value="GckA/TtuD-like"/>
    <property type="match status" value="1"/>
</dbReference>
<dbReference type="AlphaFoldDB" id="A0A2M7B5L5"/>
<feature type="domain" description="MOFRL-associated" evidence="2">
    <location>
        <begin position="35"/>
        <end position="267"/>
    </location>
</feature>
<protein>
    <recommendedName>
        <fullName evidence="5">Glycerate kinase</fullName>
    </recommendedName>
</protein>
<evidence type="ECO:0000259" key="1">
    <source>
        <dbReference type="Pfam" id="PF05161"/>
    </source>
</evidence>
<sequence length="457" mass="50367">MTLRQLARLCFLKIKMTITNFKNLAKNPLRQKALLIAEAGYKAIEISRVIHQKIKLKENQLVIILASINGSKKLKLNLNDYPRIFLIGIGKGSALACATLAKILGKKLTGGIALDIQKPKLEIRNLKLEILAGTHPLPSQKNVNATQKIIKLAKRLNKDDLLITFICGGGSALACASKTELKASQTIFKELTKKGADIIELNTVRKHLSELKGGNLAKLAYPATVVSLIISDVPGNDLSMVASGPTVFDKTTKKDAIRILKEYNFQFPISNFQLLETSKDRKFFNKVKNILFLSNQEPVLAMAKKAEELGFKPKIYSLKIQGEAKKSLLPLMEAIKKNEAILAAGETTVTLDNRPTGRGGRNMEAVLGALTKSLNSKFYILNSNLVMSFASDGRDNTEAAGAIGDILTLKKAQKLKLNFQEFLNKHNSFSFFKKTGDLIFAKQKTFNVSDLVVVLKE</sequence>
<dbReference type="Pfam" id="PF13660">
    <property type="entry name" value="DUF4147"/>
    <property type="match status" value="1"/>
</dbReference>
<reference evidence="4" key="1">
    <citation type="submission" date="2017-09" db="EMBL/GenBank/DDBJ databases">
        <title>Depth-based differentiation of microbial function through sediment-hosted aquifers and enrichment of novel symbionts in the deep terrestrial subsurface.</title>
        <authorList>
            <person name="Probst A.J."/>
            <person name="Ladd B."/>
            <person name="Jarett J.K."/>
            <person name="Geller-Mcgrath D.E."/>
            <person name="Sieber C.M.K."/>
            <person name="Emerson J.B."/>
            <person name="Anantharaman K."/>
            <person name="Thomas B.C."/>
            <person name="Malmstrom R."/>
            <person name="Stieglmeier M."/>
            <person name="Klingl A."/>
            <person name="Woyke T."/>
            <person name="Ryan C.M."/>
            <person name="Banfield J.F."/>
        </authorList>
    </citation>
    <scope>NUCLEOTIDE SEQUENCE [LARGE SCALE GENOMIC DNA]</scope>
</reference>
<dbReference type="Proteomes" id="UP000228949">
    <property type="component" value="Unassembled WGS sequence"/>
</dbReference>
<dbReference type="Pfam" id="PF05161">
    <property type="entry name" value="MOFRL"/>
    <property type="match status" value="1"/>
</dbReference>
<proteinExistence type="predicted"/>
<accession>A0A2M7B5L5</accession>